<evidence type="ECO:0000313" key="6">
    <source>
        <dbReference type="EMBL" id="PTW60540.1"/>
    </source>
</evidence>
<dbReference type="Pfam" id="PF04205">
    <property type="entry name" value="FMN_bind"/>
    <property type="match status" value="1"/>
</dbReference>
<dbReference type="GO" id="GO:0005886">
    <property type="term" value="C:plasma membrane"/>
    <property type="evidence" value="ECO:0007669"/>
    <property type="project" value="UniProtKB-SubCell"/>
</dbReference>
<organism evidence="6 7">
    <name type="scientific">Breoghania corrubedonensis</name>
    <dbReference type="NCBI Taxonomy" id="665038"/>
    <lineage>
        <taxon>Bacteria</taxon>
        <taxon>Pseudomonadati</taxon>
        <taxon>Pseudomonadota</taxon>
        <taxon>Alphaproteobacteria</taxon>
        <taxon>Hyphomicrobiales</taxon>
        <taxon>Stappiaceae</taxon>
        <taxon>Breoghania</taxon>
    </lineage>
</organism>
<evidence type="ECO:0000313" key="7">
    <source>
        <dbReference type="Proteomes" id="UP000244081"/>
    </source>
</evidence>
<feature type="transmembrane region" description="Helical" evidence="4">
    <location>
        <begin position="572"/>
        <end position="591"/>
    </location>
</feature>
<dbReference type="GO" id="GO:0045893">
    <property type="term" value="P:positive regulation of DNA-templated transcription"/>
    <property type="evidence" value="ECO:0007669"/>
    <property type="project" value="InterPro"/>
</dbReference>
<keyword evidence="7" id="KW-1185">Reference proteome</keyword>
<feature type="domain" description="FMN-binding" evidence="5">
    <location>
        <begin position="85"/>
        <end position="174"/>
    </location>
</feature>
<dbReference type="GO" id="GO:0010181">
    <property type="term" value="F:FMN binding"/>
    <property type="evidence" value="ECO:0007669"/>
    <property type="project" value="InterPro"/>
</dbReference>
<protein>
    <submittedName>
        <fullName evidence="6">NosR/NirI family nitrous oxide reductase transcriptional regulator</fullName>
    </submittedName>
</protein>
<comment type="caution">
    <text evidence="6">The sequence shown here is derived from an EMBL/GenBank/DDBJ whole genome shotgun (WGS) entry which is preliminary data.</text>
</comment>
<keyword evidence="2" id="KW-1003">Cell membrane</keyword>
<feature type="transmembrane region" description="Helical" evidence="4">
    <location>
        <begin position="465"/>
        <end position="481"/>
    </location>
</feature>
<dbReference type="GO" id="GO:0003677">
    <property type="term" value="F:DNA binding"/>
    <property type="evidence" value="ECO:0007669"/>
    <property type="project" value="InterPro"/>
</dbReference>
<keyword evidence="3 4" id="KW-0472">Membrane</keyword>
<evidence type="ECO:0000256" key="1">
    <source>
        <dbReference type="ARBA" id="ARBA00004236"/>
    </source>
</evidence>
<feature type="transmembrane region" description="Helical" evidence="4">
    <location>
        <begin position="437"/>
        <end position="453"/>
    </location>
</feature>
<evidence type="ECO:0000259" key="5">
    <source>
        <dbReference type="SMART" id="SM00900"/>
    </source>
</evidence>
<keyword evidence="4" id="KW-1133">Transmembrane helix</keyword>
<dbReference type="InterPro" id="IPR007329">
    <property type="entry name" value="FMN-bd"/>
</dbReference>
<reference evidence="6 7" key="1">
    <citation type="submission" date="2018-04" db="EMBL/GenBank/DDBJ databases">
        <title>Genomic Encyclopedia of Archaeal and Bacterial Type Strains, Phase II (KMG-II): from individual species to whole genera.</title>
        <authorList>
            <person name="Goeker M."/>
        </authorList>
    </citation>
    <scope>NUCLEOTIDE SEQUENCE [LARGE SCALE GENOMIC DNA]</scope>
    <source>
        <strain evidence="6 7">DSM 23382</strain>
    </source>
</reference>
<feature type="transmembrane region" description="Helical" evidence="4">
    <location>
        <begin position="512"/>
        <end position="529"/>
    </location>
</feature>
<evidence type="ECO:0000256" key="2">
    <source>
        <dbReference type="ARBA" id="ARBA00022475"/>
    </source>
</evidence>
<proteinExistence type="predicted"/>
<dbReference type="EMBL" id="QAYG01000004">
    <property type="protein sequence ID" value="PTW60540.1"/>
    <property type="molecule type" value="Genomic_DNA"/>
</dbReference>
<dbReference type="SUPFAM" id="SSF54862">
    <property type="entry name" value="4Fe-4S ferredoxins"/>
    <property type="match status" value="1"/>
</dbReference>
<dbReference type="InterPro" id="IPR011399">
    <property type="entry name" value="NosR"/>
</dbReference>
<dbReference type="Proteomes" id="UP000244081">
    <property type="component" value="Unassembled WGS sequence"/>
</dbReference>
<name>A0A2T5V9W8_9HYPH</name>
<dbReference type="PANTHER" id="PTHR30224:SF4">
    <property type="entry name" value="ELECTRON TRANSPORT PROTEIN YCCM-RELATED"/>
    <property type="match status" value="1"/>
</dbReference>
<evidence type="ECO:0000256" key="3">
    <source>
        <dbReference type="ARBA" id="ARBA00023136"/>
    </source>
</evidence>
<gene>
    <name evidence="6" type="ORF">C8N35_104165</name>
</gene>
<sequence length="737" mass="81263">MLFSIFRYLLAVSSMVFSLFAIGVSPGYTAPLIGSYTDKVPVGDIVPGADSYGQIRTDIPVVPALKGGTVVGWVFLTSDFVSTTGYSGKPIHTLVGIDQDAVLTGVRLVKHSEPIVLIGIPDSKIKAVTAKYAGLDLKAEAAAGGSAHDLDIISGATVTIMVIDDSIVRSGLKVARALGLGGLKEKTIAAGPVKIVDPDKREISDWQTLTGDGSVRRLSVDVAQINEAFRAQGDPKAIARPEPGPDTDTYIDMYLALVDVPSIGLSLLGEADYRNLMSRLKEGDHAIAVMGRGRYSFKGSGYVRGGIFDRIHLIQDDVAVRFHDRQHARISQIVADGAPAFTEMDLFVIPADSGFSPVKDFRLQLLVQRAIGAIDKAFLTFDLGYQLPQGYLKTIAPAAQAGDTGQPASSFAATSDEDKAAAQALWMRIWKDRKVDVAILASAIGLLTLVFFFQMQVTRHERFTFWFRIAFLVFTLVWLGWMQNAQLSVVNVLAFFSSVTTHFSWDAFLMDPLVFLLWFSVAAALLFWGRGAYCGWLCPFGALQELTNRLAKLCRIPQWELPWGLHERLWPLKYMIFLALFGLSLYSLDVAEHYAEVEPFKTAIILKFQRAWPFVTFVVVLLAAGLFVERFYCRYLCPLGAALAIPARLRMFDWLKRYRECGNPCQRCAKECMVQAIHPEGNINANECLNCLHCQVLYQHDQKCPVCIKKAAKRRRFEVQTGLVKPDAASNAPAPAE</sequence>
<dbReference type="PIRSF" id="PIRSF036354">
    <property type="entry name" value="NosR"/>
    <property type="match status" value="1"/>
</dbReference>
<dbReference type="PANTHER" id="PTHR30224">
    <property type="entry name" value="ELECTRON TRANSPORT PROTEIN"/>
    <property type="match status" value="1"/>
</dbReference>
<dbReference type="Pfam" id="PF12801">
    <property type="entry name" value="Fer4_5"/>
    <property type="match status" value="2"/>
</dbReference>
<keyword evidence="4" id="KW-0812">Transmembrane</keyword>
<comment type="subcellular location">
    <subcellularLocation>
        <location evidence="1">Cell membrane</location>
    </subcellularLocation>
</comment>
<feature type="transmembrane region" description="Helical" evidence="4">
    <location>
        <begin position="611"/>
        <end position="628"/>
    </location>
</feature>
<evidence type="ECO:0000256" key="4">
    <source>
        <dbReference type="SAM" id="Phobius"/>
    </source>
</evidence>
<dbReference type="InterPro" id="IPR052378">
    <property type="entry name" value="NosR_regulator"/>
</dbReference>
<dbReference type="AlphaFoldDB" id="A0A2T5V9W8"/>
<dbReference type="InterPro" id="IPR017896">
    <property type="entry name" value="4Fe4S_Fe-S-bd"/>
</dbReference>
<accession>A0A2T5V9W8</accession>
<dbReference type="SMART" id="SM00900">
    <property type="entry name" value="FMN_bind"/>
    <property type="match status" value="1"/>
</dbReference>